<feature type="compositionally biased region" description="Polar residues" evidence="1">
    <location>
        <begin position="34"/>
        <end position="56"/>
    </location>
</feature>
<feature type="region of interest" description="Disordered" evidence="1">
    <location>
        <begin position="73"/>
        <end position="138"/>
    </location>
</feature>
<feature type="compositionally biased region" description="Basic and acidic residues" evidence="1">
    <location>
        <begin position="1"/>
        <end position="33"/>
    </location>
</feature>
<evidence type="ECO:0000256" key="1">
    <source>
        <dbReference type="SAM" id="MobiDB-lite"/>
    </source>
</evidence>
<proteinExistence type="predicted"/>
<dbReference type="RefSeq" id="WP_088908128.1">
    <property type="nucleotide sequence ID" value="NZ_CP018145.1"/>
</dbReference>
<dbReference type="Proteomes" id="UP000197781">
    <property type="component" value="Chromosome"/>
</dbReference>
<feature type="region of interest" description="Disordered" evidence="1">
    <location>
        <begin position="448"/>
        <end position="483"/>
    </location>
</feature>
<sequence length="483" mass="52004">MGLSRSERNEDRRDARLERRQALEAKAQAEAKKSSITSSRAQQSNTNLSKSSVQKTSVDRVDISEAARNLAAMVPKQAQTSNNTGVMHGPPIPPKTNSTKTSNNTGAMHGPPIPTKTNSTQQSNTSASKSSVQKTSVDRVDVSEAARNLAAMVPKQAQTSNNTGVMHGPPIPPKTSSTKTSNNTGAMHGPPIPAKTEKTWGEASSEASVSASLSTLTNNAAEKMISSFVSDSTLPGTAGKIVAIGTSTADVYYDAAANLSKGDTKFESNKSISQSFTEAVTGAIISELGSSALVNAIAVSPAYMQLTPQKDKTTALMASLTTGYVISLADSKIGVSPGLAEYVEREKGRVKESGKKINEYINQSNKKTYSDFTYKEKQAIDKYMNNVAFQNDRILKAKVDWEAANRIGDKNGKEKAKAVAKDAREKGGMLSRETTIDRIKELNEKIQKEKDNYREAEKRKDKRAQDAARERANAYRTQGGTLK</sequence>
<gene>
    <name evidence="2" type="ORF">BP422_12930</name>
</gene>
<feature type="compositionally biased region" description="Low complexity" evidence="1">
    <location>
        <begin position="95"/>
        <end position="105"/>
    </location>
</feature>
<protein>
    <submittedName>
        <fullName evidence="2">Uncharacterized protein</fullName>
    </submittedName>
</protein>
<evidence type="ECO:0000313" key="2">
    <source>
        <dbReference type="EMBL" id="ASJ54380.1"/>
    </source>
</evidence>
<name>A0A220MIH8_9BACL</name>
<accession>A0A220MIH8</accession>
<dbReference type="EMBL" id="CP018145">
    <property type="protein sequence ID" value="ASJ54380.1"/>
    <property type="molecule type" value="Genomic_DNA"/>
</dbReference>
<feature type="compositionally biased region" description="Low complexity" evidence="1">
    <location>
        <begin position="174"/>
        <end position="184"/>
    </location>
</feature>
<feature type="compositionally biased region" description="Basic and acidic residues" evidence="1">
    <location>
        <begin position="448"/>
        <end position="473"/>
    </location>
</feature>
<feature type="region of interest" description="Disordered" evidence="1">
    <location>
        <begin position="159"/>
        <end position="192"/>
    </location>
</feature>
<evidence type="ECO:0000313" key="3">
    <source>
        <dbReference type="Proteomes" id="UP000197781"/>
    </source>
</evidence>
<feature type="compositionally biased region" description="Low complexity" evidence="1">
    <location>
        <begin position="115"/>
        <end position="131"/>
    </location>
</feature>
<organism evidence="2 3">
    <name type="scientific">Brevibacillus formosus</name>
    <dbReference type="NCBI Taxonomy" id="54913"/>
    <lineage>
        <taxon>Bacteria</taxon>
        <taxon>Bacillati</taxon>
        <taxon>Bacillota</taxon>
        <taxon>Bacilli</taxon>
        <taxon>Bacillales</taxon>
        <taxon>Paenibacillaceae</taxon>
        <taxon>Brevibacillus</taxon>
    </lineage>
</organism>
<dbReference type="AlphaFoldDB" id="A0A220MIH8"/>
<reference evidence="2 3" key="1">
    <citation type="submission" date="2016-11" db="EMBL/GenBank/DDBJ databases">
        <authorList>
            <person name="Jaros S."/>
            <person name="Januszkiewicz K."/>
            <person name="Wedrychowicz H."/>
        </authorList>
    </citation>
    <scope>NUCLEOTIDE SEQUENCE [LARGE SCALE GENOMIC DNA]</scope>
    <source>
        <strain evidence="2 3">NF2</strain>
    </source>
</reference>
<feature type="region of interest" description="Disordered" evidence="1">
    <location>
        <begin position="1"/>
        <end position="60"/>
    </location>
</feature>
<dbReference type="KEGG" id="bfm:BP422_12930"/>